<reference evidence="2 3" key="1">
    <citation type="journal article" date="2007" name="Nature">
        <title>Evolution of genes and genomes on the Drosophila phylogeny.</title>
        <authorList>
            <consortium name="Drosophila 12 Genomes Consortium"/>
            <person name="Clark A.G."/>
            <person name="Eisen M.B."/>
            <person name="Smith D.R."/>
            <person name="Bergman C.M."/>
            <person name="Oliver B."/>
            <person name="Markow T.A."/>
            <person name="Kaufman T.C."/>
            <person name="Kellis M."/>
            <person name="Gelbart W."/>
            <person name="Iyer V.N."/>
            <person name="Pollard D.A."/>
            <person name="Sackton T.B."/>
            <person name="Larracuente A.M."/>
            <person name="Singh N.D."/>
            <person name="Abad J.P."/>
            <person name="Abt D.N."/>
            <person name="Adryan B."/>
            <person name="Aguade M."/>
            <person name="Akashi H."/>
            <person name="Anderson W.W."/>
            <person name="Aquadro C.F."/>
            <person name="Ardell D.H."/>
            <person name="Arguello R."/>
            <person name="Artieri C.G."/>
            <person name="Barbash D.A."/>
            <person name="Barker D."/>
            <person name="Barsanti P."/>
            <person name="Batterham P."/>
            <person name="Batzoglou S."/>
            <person name="Begun D."/>
            <person name="Bhutkar A."/>
            <person name="Blanco E."/>
            <person name="Bosak S.A."/>
            <person name="Bradley R.K."/>
            <person name="Brand A.D."/>
            <person name="Brent M.R."/>
            <person name="Brooks A.N."/>
            <person name="Brown R.H."/>
            <person name="Butlin R.K."/>
            <person name="Caggese C."/>
            <person name="Calvi B.R."/>
            <person name="Bernardo de Carvalho A."/>
            <person name="Caspi A."/>
            <person name="Castrezana S."/>
            <person name="Celniker S.E."/>
            <person name="Chang J.L."/>
            <person name="Chapple C."/>
            <person name="Chatterji S."/>
            <person name="Chinwalla A."/>
            <person name="Civetta A."/>
            <person name="Clifton S.W."/>
            <person name="Comeron J.M."/>
            <person name="Costello J.C."/>
            <person name="Coyne J.A."/>
            <person name="Daub J."/>
            <person name="David R.G."/>
            <person name="Delcher A.L."/>
            <person name="Delehaunty K."/>
            <person name="Do C.B."/>
            <person name="Ebling H."/>
            <person name="Edwards K."/>
            <person name="Eickbush T."/>
            <person name="Evans J.D."/>
            <person name="Filipski A."/>
            <person name="Findeiss S."/>
            <person name="Freyhult E."/>
            <person name="Fulton L."/>
            <person name="Fulton R."/>
            <person name="Garcia A.C."/>
            <person name="Gardiner A."/>
            <person name="Garfield D.A."/>
            <person name="Garvin B.E."/>
            <person name="Gibson G."/>
            <person name="Gilbert D."/>
            <person name="Gnerre S."/>
            <person name="Godfrey J."/>
            <person name="Good R."/>
            <person name="Gotea V."/>
            <person name="Gravely B."/>
            <person name="Greenberg A.J."/>
            <person name="Griffiths-Jones S."/>
            <person name="Gross S."/>
            <person name="Guigo R."/>
            <person name="Gustafson E.A."/>
            <person name="Haerty W."/>
            <person name="Hahn M.W."/>
            <person name="Halligan D.L."/>
            <person name="Halpern A.L."/>
            <person name="Halter G.M."/>
            <person name="Han M.V."/>
            <person name="Heger A."/>
            <person name="Hillier L."/>
            <person name="Hinrichs A.S."/>
            <person name="Holmes I."/>
            <person name="Hoskins R.A."/>
            <person name="Hubisz M.J."/>
            <person name="Hultmark D."/>
            <person name="Huntley M.A."/>
            <person name="Jaffe D.B."/>
            <person name="Jagadeeshan S."/>
            <person name="Jeck W.R."/>
            <person name="Johnson J."/>
            <person name="Jones C.D."/>
            <person name="Jordan W.C."/>
            <person name="Karpen G.H."/>
            <person name="Kataoka E."/>
            <person name="Keightley P.D."/>
            <person name="Kheradpour P."/>
            <person name="Kirkness E.F."/>
            <person name="Koerich L.B."/>
            <person name="Kristiansen K."/>
            <person name="Kudrna D."/>
            <person name="Kulathinal R.J."/>
            <person name="Kumar S."/>
            <person name="Kwok R."/>
            <person name="Lander E."/>
            <person name="Langley C.H."/>
            <person name="Lapoint R."/>
            <person name="Lazzaro B.P."/>
            <person name="Lee S.J."/>
            <person name="Levesque L."/>
            <person name="Li R."/>
            <person name="Lin C.F."/>
            <person name="Lin M.F."/>
            <person name="Lindblad-Toh K."/>
            <person name="Llopart A."/>
            <person name="Long M."/>
            <person name="Low L."/>
            <person name="Lozovsky E."/>
            <person name="Lu J."/>
            <person name="Luo M."/>
            <person name="Machado C.A."/>
            <person name="Makalowski W."/>
            <person name="Marzo M."/>
            <person name="Matsuda M."/>
            <person name="Matzkin L."/>
            <person name="McAllister B."/>
            <person name="McBride C.S."/>
            <person name="McKernan B."/>
            <person name="McKernan K."/>
            <person name="Mendez-Lago M."/>
            <person name="Minx P."/>
            <person name="Mollenhauer M.U."/>
            <person name="Montooth K."/>
            <person name="Mount S.M."/>
            <person name="Mu X."/>
            <person name="Myers E."/>
            <person name="Negre B."/>
            <person name="Newfeld S."/>
            <person name="Nielsen R."/>
            <person name="Noor M.A."/>
            <person name="O'Grady P."/>
            <person name="Pachter L."/>
            <person name="Papaceit M."/>
            <person name="Parisi M.J."/>
            <person name="Parisi M."/>
            <person name="Parts L."/>
            <person name="Pedersen J.S."/>
            <person name="Pesole G."/>
            <person name="Phillippy A.M."/>
            <person name="Ponting C.P."/>
            <person name="Pop M."/>
            <person name="Porcelli D."/>
            <person name="Powell J.R."/>
            <person name="Prohaska S."/>
            <person name="Pruitt K."/>
            <person name="Puig M."/>
            <person name="Quesneville H."/>
            <person name="Ram K.R."/>
            <person name="Rand D."/>
            <person name="Rasmussen M.D."/>
            <person name="Reed L.K."/>
            <person name="Reenan R."/>
            <person name="Reily A."/>
            <person name="Remington K.A."/>
            <person name="Rieger T.T."/>
            <person name="Ritchie M.G."/>
            <person name="Robin C."/>
            <person name="Rogers Y.H."/>
            <person name="Rohde C."/>
            <person name="Rozas J."/>
            <person name="Rubenfield M.J."/>
            <person name="Ruiz A."/>
            <person name="Russo S."/>
            <person name="Salzberg S.L."/>
            <person name="Sanchez-Gracia A."/>
            <person name="Saranga D.J."/>
            <person name="Sato H."/>
            <person name="Schaeffer S.W."/>
            <person name="Schatz M.C."/>
            <person name="Schlenke T."/>
            <person name="Schwartz R."/>
            <person name="Segarra C."/>
            <person name="Singh R.S."/>
            <person name="Sirot L."/>
            <person name="Sirota M."/>
            <person name="Sisneros N.B."/>
            <person name="Smith C.D."/>
            <person name="Smith T.F."/>
            <person name="Spieth J."/>
            <person name="Stage D.E."/>
            <person name="Stark A."/>
            <person name="Stephan W."/>
            <person name="Strausberg R.L."/>
            <person name="Strempel S."/>
            <person name="Sturgill D."/>
            <person name="Sutton G."/>
            <person name="Sutton G.G."/>
            <person name="Tao W."/>
            <person name="Teichmann S."/>
            <person name="Tobari Y.N."/>
            <person name="Tomimura Y."/>
            <person name="Tsolas J.M."/>
            <person name="Valente V.L."/>
            <person name="Venter E."/>
            <person name="Venter J.C."/>
            <person name="Vicario S."/>
            <person name="Vieira F.G."/>
            <person name="Vilella A.J."/>
            <person name="Villasante A."/>
            <person name="Walenz B."/>
            <person name="Wang J."/>
            <person name="Wasserman M."/>
            <person name="Watts T."/>
            <person name="Wilson D."/>
            <person name="Wilson R.K."/>
            <person name="Wing R.A."/>
            <person name="Wolfner M.F."/>
            <person name="Wong A."/>
            <person name="Wong G.K."/>
            <person name="Wu C.I."/>
            <person name="Wu G."/>
            <person name="Yamamoto D."/>
            <person name="Yang H.P."/>
            <person name="Yang S.P."/>
            <person name="Yorke J.A."/>
            <person name="Yoshida K."/>
            <person name="Zdobnov E."/>
            <person name="Zhang P."/>
            <person name="Zhang Y."/>
            <person name="Zimin A.V."/>
            <person name="Baldwin J."/>
            <person name="Abdouelleil A."/>
            <person name="Abdulkadir J."/>
            <person name="Abebe A."/>
            <person name="Abera B."/>
            <person name="Abreu J."/>
            <person name="Acer S.C."/>
            <person name="Aftuck L."/>
            <person name="Alexander A."/>
            <person name="An P."/>
            <person name="Anderson E."/>
            <person name="Anderson S."/>
            <person name="Arachi H."/>
            <person name="Azer M."/>
            <person name="Bachantsang P."/>
            <person name="Barry A."/>
            <person name="Bayul T."/>
            <person name="Berlin A."/>
            <person name="Bessette D."/>
            <person name="Bloom T."/>
            <person name="Blye J."/>
            <person name="Boguslavskiy L."/>
            <person name="Bonnet C."/>
            <person name="Boukhgalter B."/>
            <person name="Bourzgui I."/>
            <person name="Brown A."/>
            <person name="Cahill P."/>
            <person name="Channer S."/>
            <person name="Cheshatsang Y."/>
            <person name="Chuda L."/>
            <person name="Citroen M."/>
            <person name="Collymore A."/>
            <person name="Cooke P."/>
            <person name="Costello M."/>
            <person name="D'Aco K."/>
            <person name="Daza R."/>
            <person name="De Haan G."/>
            <person name="DeGray S."/>
            <person name="DeMaso C."/>
            <person name="Dhargay N."/>
            <person name="Dooley K."/>
            <person name="Dooley E."/>
            <person name="Doricent M."/>
            <person name="Dorje P."/>
            <person name="Dorjee K."/>
            <person name="Dupes A."/>
            <person name="Elong R."/>
            <person name="Falk J."/>
            <person name="Farina A."/>
            <person name="Faro S."/>
            <person name="Ferguson D."/>
            <person name="Fisher S."/>
            <person name="Foley C.D."/>
            <person name="Franke A."/>
            <person name="Friedrich D."/>
            <person name="Gadbois L."/>
            <person name="Gearin G."/>
            <person name="Gearin C.R."/>
            <person name="Giannoukos G."/>
            <person name="Goode T."/>
            <person name="Graham J."/>
            <person name="Grandbois E."/>
            <person name="Grewal S."/>
            <person name="Gyaltsen K."/>
            <person name="Hafez N."/>
            <person name="Hagos B."/>
            <person name="Hall J."/>
            <person name="Henson C."/>
            <person name="Hollinger A."/>
            <person name="Honan T."/>
            <person name="Huard M.D."/>
            <person name="Hughes L."/>
            <person name="Hurhula B."/>
            <person name="Husby M.E."/>
            <person name="Kamat A."/>
            <person name="Kanga B."/>
            <person name="Kashin S."/>
            <person name="Khazanovich D."/>
            <person name="Kisner P."/>
            <person name="Lance K."/>
            <person name="Lara M."/>
            <person name="Lee W."/>
            <person name="Lennon N."/>
            <person name="Letendre F."/>
            <person name="LeVine R."/>
            <person name="Lipovsky A."/>
            <person name="Liu X."/>
            <person name="Liu J."/>
            <person name="Liu S."/>
            <person name="Lokyitsang T."/>
            <person name="Lokyitsang Y."/>
            <person name="Lubonja R."/>
            <person name="Lui A."/>
            <person name="MacDonald P."/>
            <person name="Magnisalis V."/>
            <person name="Maru K."/>
            <person name="Matthews C."/>
            <person name="McCusker W."/>
            <person name="McDonough S."/>
            <person name="Mehta T."/>
            <person name="Meldrim J."/>
            <person name="Meneus L."/>
            <person name="Mihai O."/>
            <person name="Mihalev A."/>
            <person name="Mihova T."/>
            <person name="Mittelman R."/>
            <person name="Mlenga V."/>
            <person name="Montmayeur A."/>
            <person name="Mulrain L."/>
            <person name="Navidi A."/>
            <person name="Naylor J."/>
            <person name="Negash T."/>
            <person name="Nguyen T."/>
            <person name="Nguyen N."/>
            <person name="Nicol R."/>
            <person name="Norbu C."/>
            <person name="Norbu N."/>
            <person name="Novod N."/>
            <person name="O'Neill B."/>
            <person name="Osman S."/>
            <person name="Markiewicz E."/>
            <person name="Oyono O.L."/>
            <person name="Patti C."/>
            <person name="Phunkhang P."/>
            <person name="Pierre F."/>
            <person name="Priest M."/>
            <person name="Raghuraman S."/>
            <person name="Rege F."/>
            <person name="Reyes R."/>
            <person name="Rise C."/>
            <person name="Rogov P."/>
            <person name="Ross K."/>
            <person name="Ryan E."/>
            <person name="Settipalli S."/>
            <person name="Shea T."/>
            <person name="Sherpa N."/>
            <person name="Shi L."/>
            <person name="Shih D."/>
            <person name="Sparrow T."/>
            <person name="Spaulding J."/>
            <person name="Stalker J."/>
            <person name="Stange-Thomann N."/>
            <person name="Stavropoulos S."/>
            <person name="Stone C."/>
            <person name="Strader C."/>
            <person name="Tesfaye S."/>
            <person name="Thomson T."/>
            <person name="Thoulutsang Y."/>
            <person name="Thoulutsang D."/>
            <person name="Topham K."/>
            <person name="Topping I."/>
            <person name="Tsamla T."/>
            <person name="Vassiliev H."/>
            <person name="Vo A."/>
            <person name="Wangchuk T."/>
            <person name="Wangdi T."/>
            <person name="Weiand M."/>
            <person name="Wilkinson J."/>
            <person name="Wilson A."/>
            <person name="Yadav S."/>
            <person name="Young G."/>
            <person name="Yu Q."/>
            <person name="Zembek L."/>
            <person name="Zhong D."/>
            <person name="Zimmer A."/>
            <person name="Zwirko Z."/>
            <person name="Jaffe D.B."/>
            <person name="Alvarez P."/>
            <person name="Brockman W."/>
            <person name="Butler J."/>
            <person name="Chin C."/>
            <person name="Gnerre S."/>
            <person name="Grabherr M."/>
            <person name="Kleber M."/>
            <person name="Mauceli E."/>
            <person name="MacCallum I."/>
        </authorList>
    </citation>
    <scope>NUCLEOTIDE SEQUENCE [LARGE SCALE GENOMIC DNA]</scope>
    <source>
        <strain evidence="3">Tucson 15010-1051.87</strain>
    </source>
</reference>
<feature type="transmembrane region" description="Helical" evidence="1">
    <location>
        <begin position="78"/>
        <end position="101"/>
    </location>
</feature>
<dbReference type="OrthoDB" id="7337543at2759"/>
<organism evidence="2 3">
    <name type="scientific">Drosophila virilis</name>
    <name type="common">Fruit fly</name>
    <dbReference type="NCBI Taxonomy" id="7244"/>
    <lineage>
        <taxon>Eukaryota</taxon>
        <taxon>Metazoa</taxon>
        <taxon>Ecdysozoa</taxon>
        <taxon>Arthropoda</taxon>
        <taxon>Hexapoda</taxon>
        <taxon>Insecta</taxon>
        <taxon>Pterygota</taxon>
        <taxon>Neoptera</taxon>
        <taxon>Endopterygota</taxon>
        <taxon>Diptera</taxon>
        <taxon>Brachycera</taxon>
        <taxon>Muscomorpha</taxon>
        <taxon>Ephydroidea</taxon>
        <taxon>Drosophilidae</taxon>
        <taxon>Drosophila</taxon>
    </lineage>
</organism>
<evidence type="ECO:0000256" key="1">
    <source>
        <dbReference type="SAM" id="Phobius"/>
    </source>
</evidence>
<protein>
    <submittedName>
        <fullName evidence="2">Uncharacterized protein</fullName>
    </submittedName>
</protein>
<evidence type="ECO:0000313" key="3">
    <source>
        <dbReference type="Proteomes" id="UP000008792"/>
    </source>
</evidence>
<name>A0A0Q9WPD6_DROVI</name>
<dbReference type="Proteomes" id="UP000008792">
    <property type="component" value="Unassembled WGS sequence"/>
</dbReference>
<keyword evidence="1" id="KW-1133">Transmembrane helix</keyword>
<keyword evidence="1" id="KW-0812">Transmembrane</keyword>
<dbReference type="InParanoid" id="A0A0Q9WPD6"/>
<proteinExistence type="predicted"/>
<keyword evidence="3" id="KW-1185">Reference proteome</keyword>
<accession>A0A0Q9WPD6</accession>
<gene>
    <name evidence="2" type="primary">Dvir\GJ12693</name>
    <name evidence="2" type="ORF">Dvir_GJ12693</name>
</gene>
<evidence type="ECO:0000313" key="2">
    <source>
        <dbReference type="EMBL" id="KRF83863.1"/>
    </source>
</evidence>
<feature type="transmembrane region" description="Helical" evidence="1">
    <location>
        <begin position="39"/>
        <end position="72"/>
    </location>
</feature>
<dbReference type="EMBL" id="CH940647">
    <property type="protein sequence ID" value="KRF83863.1"/>
    <property type="molecule type" value="Genomic_DNA"/>
</dbReference>
<sequence length="122" mass="13826">MAMVITKLLPICVEFKDSRILKAKSADVHGQDRRKQFTLIYSIFSGPNVVLCFLINRFLLGIRLGTIIYMLILLVDQLIFASGAIIDTFWLIILAESLAIAQPLWLKAKERFIGHGQHLISK</sequence>
<dbReference type="STRING" id="7244.A0A0Q9WPD6"/>
<keyword evidence="1" id="KW-0472">Membrane</keyword>
<dbReference type="AlphaFoldDB" id="A0A0Q9WPD6"/>